<feature type="signal peptide" evidence="16">
    <location>
        <begin position="1"/>
        <end position="19"/>
    </location>
</feature>
<feature type="active site" description="Charge relay system" evidence="15">
    <location>
        <position position="285"/>
    </location>
</feature>
<dbReference type="SUPFAM" id="SSF52743">
    <property type="entry name" value="Subtilisin-like"/>
    <property type="match status" value="1"/>
</dbReference>
<evidence type="ECO:0000313" key="19">
    <source>
        <dbReference type="Proteomes" id="UP000664169"/>
    </source>
</evidence>
<evidence type="ECO:0000256" key="8">
    <source>
        <dbReference type="ARBA" id="ARBA00022729"/>
    </source>
</evidence>
<evidence type="ECO:0000256" key="13">
    <source>
        <dbReference type="ARBA" id="ARBA00023145"/>
    </source>
</evidence>
<sequence>MYFSQALLIFAGLINLAASKHVLHEKRDAEHYAWSKRERAPGHLQLPIKIALQEQNLENADAYLYDVSDPASPNFGKHWSAEKVANTFLPSVETRKAVIQWLTESGVDRTRLQMAKGHNWIHFNGTVEEAERLFDTEYYLFEHMDGGHRLACDSYGLPAHLKEHIHFAMPTIQLEGLKPNLKIVDAMARKFGPDGVGLGSLPCGVLTTIDCLRKLYNFGHGNTSAAGNEIGIAEWADYLVTPDLPIFFKNFTRPQIPASTRPEFISIDGGKRYNSSTINLGEGVESNLDVQNAWSIVYPQKLRLYQFGDGVNVDSVGTFNIMLDALDASYCNYQGGDAPYVDPIYPDPNVPNENAYTGPLQCGGVPVSNVFSVSYGQIEGALPVFYQERQCREWMKLGLQGVSVLFASGDSGVANRYNAGFPNSCLNAKYGYVDANGTRFSPSFPVNCPYITAVGGTVLKTNNTADGEKAVSSFGSGGGFSNIFPLPSYQSSAVKNWISKYAPKYPAGTYNDSGIVRAYPDVSAIGENGPVVFDGSTYSVGGTSLSAPIFAGLVTLLNEARISAGKKPLGFLNPFLYANPKAFNDITEGSNPGCGTAGFKAVPGWDPVTGLGTPNYEKLKAAALKLP</sequence>
<dbReference type="CDD" id="cd04056">
    <property type="entry name" value="Peptidases_S53"/>
    <property type="match status" value="1"/>
</dbReference>
<dbReference type="Pfam" id="PF09286">
    <property type="entry name" value="Pro-kuma_activ"/>
    <property type="match status" value="1"/>
</dbReference>
<dbReference type="InterPro" id="IPR050819">
    <property type="entry name" value="Tripeptidyl-peptidase_I"/>
</dbReference>
<evidence type="ECO:0000256" key="15">
    <source>
        <dbReference type="PROSITE-ProRule" id="PRU01032"/>
    </source>
</evidence>
<dbReference type="InterPro" id="IPR023828">
    <property type="entry name" value="Peptidase_S8_Ser-AS"/>
</dbReference>
<keyword evidence="5" id="KW-0964">Secreted</keyword>
<keyword evidence="6 15" id="KW-0645">Protease</keyword>
<dbReference type="CDD" id="cd11377">
    <property type="entry name" value="Pro-peptidase_S53"/>
    <property type="match status" value="1"/>
</dbReference>
<dbReference type="SMART" id="SM00944">
    <property type="entry name" value="Pro-kuma_activ"/>
    <property type="match status" value="1"/>
</dbReference>
<comment type="cofactor">
    <cofactor evidence="15">
        <name>Ca(2+)</name>
        <dbReference type="ChEBI" id="CHEBI:29108"/>
    </cofactor>
    <text evidence="15">Binds 1 Ca(2+) ion per subunit.</text>
</comment>
<proteinExistence type="predicted"/>
<dbReference type="PANTHER" id="PTHR14218">
    <property type="entry name" value="PROTEASE S8 TRIPEPTIDYL PEPTIDASE I CLN2"/>
    <property type="match status" value="1"/>
</dbReference>
<keyword evidence="12" id="KW-0843">Virulence</keyword>
<dbReference type="InterPro" id="IPR015366">
    <property type="entry name" value="S53_propep"/>
</dbReference>
<evidence type="ECO:0000256" key="14">
    <source>
        <dbReference type="ARBA" id="ARBA00023180"/>
    </source>
</evidence>
<reference evidence="18" key="1">
    <citation type="submission" date="2021-03" db="EMBL/GenBank/DDBJ databases">
        <authorList>
            <person name="Tagirdzhanova G."/>
        </authorList>
    </citation>
    <scope>NUCLEOTIDE SEQUENCE</scope>
</reference>
<comment type="function">
    <text evidence="2">Secreted tripeptidyl-peptidase which degrades proteins at acidic pHs and is involved in virulence.</text>
</comment>
<evidence type="ECO:0000256" key="16">
    <source>
        <dbReference type="SAM" id="SignalP"/>
    </source>
</evidence>
<dbReference type="GO" id="GO:0006508">
    <property type="term" value="P:proteolysis"/>
    <property type="evidence" value="ECO:0007669"/>
    <property type="project" value="UniProtKB-KW"/>
</dbReference>
<evidence type="ECO:0000256" key="5">
    <source>
        <dbReference type="ARBA" id="ARBA00022525"/>
    </source>
</evidence>
<evidence type="ECO:0000256" key="3">
    <source>
        <dbReference type="ARBA" id="ARBA00004239"/>
    </source>
</evidence>
<name>A0A8H3ES56_9LECA</name>
<evidence type="ECO:0000256" key="4">
    <source>
        <dbReference type="ARBA" id="ARBA00012462"/>
    </source>
</evidence>
<dbReference type="PROSITE" id="PS51695">
    <property type="entry name" value="SEDOLISIN"/>
    <property type="match status" value="1"/>
</dbReference>
<keyword evidence="9 15" id="KW-0378">Hydrolase</keyword>
<feature type="binding site" evidence="15">
    <location>
        <position position="585"/>
    </location>
    <ligand>
        <name>Ca(2+)</name>
        <dbReference type="ChEBI" id="CHEBI:29108"/>
    </ligand>
</feature>
<comment type="catalytic activity">
    <reaction evidence="1">
        <text>Release of an N-terminal tripeptide from a polypeptide.</text>
        <dbReference type="EC" id="3.4.14.10"/>
    </reaction>
</comment>
<evidence type="ECO:0000256" key="6">
    <source>
        <dbReference type="ARBA" id="ARBA00022670"/>
    </source>
</evidence>
<dbReference type="GO" id="GO:0004252">
    <property type="term" value="F:serine-type endopeptidase activity"/>
    <property type="evidence" value="ECO:0007669"/>
    <property type="project" value="UniProtKB-UniRule"/>
</dbReference>
<dbReference type="EMBL" id="CAJPDQ010000004">
    <property type="protein sequence ID" value="CAF9907941.1"/>
    <property type="molecule type" value="Genomic_DNA"/>
</dbReference>
<dbReference type="PANTHER" id="PTHR14218:SF19">
    <property type="entry name" value="SERINE PROTEASE AORO, PUTATIVE (AFU_ORTHOLOGUE AFUA_6G10250)-RELATED"/>
    <property type="match status" value="1"/>
</dbReference>
<keyword evidence="19" id="KW-1185">Reference proteome</keyword>
<dbReference type="PROSITE" id="PS00138">
    <property type="entry name" value="SUBTILASE_SER"/>
    <property type="match status" value="1"/>
</dbReference>
<dbReference type="GO" id="GO:0005576">
    <property type="term" value="C:extracellular region"/>
    <property type="evidence" value="ECO:0007669"/>
    <property type="project" value="UniProtKB-SubCell"/>
</dbReference>
<protein>
    <recommendedName>
        <fullName evidence="4">tripeptidyl-peptidase II</fullName>
        <ecNumber evidence="4">3.4.14.10</ecNumber>
    </recommendedName>
</protein>
<comment type="caution">
    <text evidence="18">The sequence shown here is derived from an EMBL/GenBank/DDBJ whole genome shotgun (WGS) entry which is preliminary data.</text>
</comment>
<evidence type="ECO:0000256" key="12">
    <source>
        <dbReference type="ARBA" id="ARBA00023026"/>
    </source>
</evidence>
<dbReference type="InterPro" id="IPR036852">
    <property type="entry name" value="Peptidase_S8/S53_dom_sf"/>
</dbReference>
<dbReference type="AlphaFoldDB" id="A0A8H3ES56"/>
<evidence type="ECO:0000256" key="2">
    <source>
        <dbReference type="ARBA" id="ARBA00002451"/>
    </source>
</evidence>
<dbReference type="Gene3D" id="3.40.50.200">
    <property type="entry name" value="Peptidase S8/S53 domain"/>
    <property type="match status" value="1"/>
</dbReference>
<feature type="domain" description="Peptidase S53" evidence="17">
    <location>
        <begin position="206"/>
        <end position="626"/>
    </location>
</feature>
<keyword evidence="14" id="KW-0325">Glycoprotein</keyword>
<evidence type="ECO:0000256" key="9">
    <source>
        <dbReference type="ARBA" id="ARBA00022801"/>
    </source>
</evidence>
<feature type="binding site" evidence="15">
    <location>
        <position position="586"/>
    </location>
    <ligand>
        <name>Ca(2+)</name>
        <dbReference type="ChEBI" id="CHEBI:29108"/>
    </ligand>
</feature>
<evidence type="ECO:0000256" key="10">
    <source>
        <dbReference type="ARBA" id="ARBA00022825"/>
    </source>
</evidence>
<organism evidence="18 19">
    <name type="scientific">Gomphillus americanus</name>
    <dbReference type="NCBI Taxonomy" id="1940652"/>
    <lineage>
        <taxon>Eukaryota</taxon>
        <taxon>Fungi</taxon>
        <taxon>Dikarya</taxon>
        <taxon>Ascomycota</taxon>
        <taxon>Pezizomycotina</taxon>
        <taxon>Lecanoromycetes</taxon>
        <taxon>OSLEUM clade</taxon>
        <taxon>Ostropomycetidae</taxon>
        <taxon>Ostropales</taxon>
        <taxon>Graphidaceae</taxon>
        <taxon>Gomphilloideae</taxon>
        <taxon>Gomphillus</taxon>
    </lineage>
</organism>
<dbReference type="InterPro" id="IPR030400">
    <property type="entry name" value="Sedolisin_dom"/>
</dbReference>
<comment type="subcellular location">
    <subcellularLocation>
        <location evidence="3">Secreted</location>
        <location evidence="3">Extracellular space</location>
    </subcellularLocation>
</comment>
<feature type="chain" id="PRO_5034592616" description="tripeptidyl-peptidase II" evidence="16">
    <location>
        <begin position="20"/>
        <end position="627"/>
    </location>
</feature>
<dbReference type="EC" id="3.4.14.10" evidence="4"/>
<keyword evidence="10 15" id="KW-0720">Serine protease</keyword>
<evidence type="ECO:0000256" key="11">
    <source>
        <dbReference type="ARBA" id="ARBA00022837"/>
    </source>
</evidence>
<feature type="binding site" evidence="15">
    <location>
        <position position="606"/>
    </location>
    <ligand>
        <name>Ca(2+)</name>
        <dbReference type="ChEBI" id="CHEBI:29108"/>
    </ligand>
</feature>
<feature type="active site" description="Charge relay system" evidence="15">
    <location>
        <position position="289"/>
    </location>
</feature>
<feature type="active site" description="Charge relay system" evidence="15">
    <location>
        <position position="544"/>
    </location>
</feature>
<evidence type="ECO:0000259" key="17">
    <source>
        <dbReference type="PROSITE" id="PS51695"/>
    </source>
</evidence>
<dbReference type="GO" id="GO:0046872">
    <property type="term" value="F:metal ion binding"/>
    <property type="evidence" value="ECO:0007669"/>
    <property type="project" value="UniProtKB-UniRule"/>
</dbReference>
<dbReference type="GO" id="GO:0008240">
    <property type="term" value="F:tripeptidyl-peptidase activity"/>
    <property type="evidence" value="ECO:0007669"/>
    <property type="project" value="UniProtKB-EC"/>
</dbReference>
<keyword evidence="7 15" id="KW-0479">Metal-binding</keyword>
<evidence type="ECO:0000256" key="7">
    <source>
        <dbReference type="ARBA" id="ARBA00022723"/>
    </source>
</evidence>
<feature type="binding site" evidence="15">
    <location>
        <position position="604"/>
    </location>
    <ligand>
        <name>Ca(2+)</name>
        <dbReference type="ChEBI" id="CHEBI:29108"/>
    </ligand>
</feature>
<keyword evidence="11 15" id="KW-0106">Calcium</keyword>
<dbReference type="Proteomes" id="UP000664169">
    <property type="component" value="Unassembled WGS sequence"/>
</dbReference>
<dbReference type="SUPFAM" id="SSF54897">
    <property type="entry name" value="Protease propeptides/inhibitors"/>
    <property type="match status" value="1"/>
</dbReference>
<keyword evidence="13" id="KW-0865">Zymogen</keyword>
<dbReference type="OrthoDB" id="409122at2759"/>
<accession>A0A8H3ES56</accession>
<keyword evidence="8 16" id="KW-0732">Signal</keyword>
<dbReference type="FunFam" id="3.40.50.200:FF:000015">
    <property type="entry name" value="Tripeptidyl peptidase A"/>
    <property type="match status" value="1"/>
</dbReference>
<evidence type="ECO:0000256" key="1">
    <source>
        <dbReference type="ARBA" id="ARBA00001910"/>
    </source>
</evidence>
<evidence type="ECO:0000313" key="18">
    <source>
        <dbReference type="EMBL" id="CAF9907941.1"/>
    </source>
</evidence>
<gene>
    <name evidence="18" type="ORF">GOMPHAMPRED_006026</name>
</gene>